<dbReference type="EMBL" id="SADV01000044">
    <property type="protein sequence ID" value="TQR26667.1"/>
    <property type="molecule type" value="Genomic_DNA"/>
</dbReference>
<dbReference type="Proteomes" id="UP000317944">
    <property type="component" value="Unassembled WGS sequence"/>
</dbReference>
<protein>
    <submittedName>
        <fullName evidence="1">Uncharacterized protein</fullName>
    </submittedName>
</protein>
<sequence>MYNKHFKVMDTVILGYSENPFSILVGTMINKKIKALANVEFGFKPEEAFRQIAKHIATKVELERDMIWLEPRLHCKVQYLEKTNSGLLS</sequence>
<evidence type="ECO:0000313" key="1">
    <source>
        <dbReference type="EMBL" id="TQR26667.1"/>
    </source>
</evidence>
<reference evidence="1 2" key="1">
    <citation type="submission" date="2018-03" db="EMBL/GenBank/DDBJ databases">
        <title>Aerobic endospore-forming bacteria genome sequencing and assembly.</title>
        <authorList>
            <person name="Cavalcante D.A."/>
            <person name="Driks A."/>
            <person name="Putonti C."/>
            <person name="De-Souza M.T."/>
        </authorList>
    </citation>
    <scope>NUCLEOTIDE SEQUENCE [LARGE SCALE GENOMIC DNA]</scope>
    <source>
        <strain evidence="1 2">SDF0037</strain>
    </source>
</reference>
<organism evidence="1 2">
    <name type="scientific">Lysinibacillus sphaericus</name>
    <name type="common">Bacillus sphaericus</name>
    <dbReference type="NCBI Taxonomy" id="1421"/>
    <lineage>
        <taxon>Bacteria</taxon>
        <taxon>Bacillati</taxon>
        <taxon>Bacillota</taxon>
        <taxon>Bacilli</taxon>
        <taxon>Bacillales</taxon>
        <taxon>Bacillaceae</taxon>
        <taxon>Lysinibacillus</taxon>
    </lineage>
</organism>
<dbReference type="RefSeq" id="WP_142511089.1">
    <property type="nucleotide sequence ID" value="NZ_SADV01000044.1"/>
</dbReference>
<name>A0A544U767_LYSSH</name>
<dbReference type="OrthoDB" id="5503604at2"/>
<proteinExistence type="predicted"/>
<gene>
    <name evidence="1" type="ORF">C7Y47_24300</name>
</gene>
<dbReference type="AlphaFoldDB" id="A0A544U767"/>
<accession>A0A544U767</accession>
<evidence type="ECO:0000313" key="2">
    <source>
        <dbReference type="Proteomes" id="UP000317944"/>
    </source>
</evidence>
<comment type="caution">
    <text evidence="1">The sequence shown here is derived from an EMBL/GenBank/DDBJ whole genome shotgun (WGS) entry which is preliminary data.</text>
</comment>